<dbReference type="GO" id="GO:0003700">
    <property type="term" value="F:DNA-binding transcription factor activity"/>
    <property type="evidence" value="ECO:0007669"/>
    <property type="project" value="InterPro"/>
</dbReference>
<evidence type="ECO:0000313" key="7">
    <source>
        <dbReference type="Proteomes" id="UP000564378"/>
    </source>
</evidence>
<keyword evidence="3" id="KW-0238">DNA-binding</keyword>
<evidence type="ECO:0000256" key="3">
    <source>
        <dbReference type="ARBA" id="ARBA00023125"/>
    </source>
</evidence>
<dbReference type="Gene3D" id="3.40.190.290">
    <property type="match status" value="1"/>
</dbReference>
<reference evidence="6 7" key="1">
    <citation type="submission" date="2020-08" db="EMBL/GenBank/DDBJ databases">
        <title>Draft genome sequence of Parasphingopyxis sp. GrpM-11.</title>
        <authorList>
            <person name="Oh J."/>
            <person name="Roh D.-H."/>
        </authorList>
    </citation>
    <scope>NUCLEOTIDE SEQUENCE [LARGE SCALE GENOMIC DNA]</scope>
    <source>
        <strain evidence="6 7">GrpM-11</strain>
    </source>
</reference>
<dbReference type="PANTHER" id="PTHR30537:SF3">
    <property type="entry name" value="TRANSCRIPTIONAL REGULATORY PROTEIN"/>
    <property type="match status" value="1"/>
</dbReference>
<proteinExistence type="inferred from homology"/>
<feature type="domain" description="HTH lysR-type" evidence="5">
    <location>
        <begin position="2"/>
        <end position="59"/>
    </location>
</feature>
<name>A0A842HWI7_9SPHN</name>
<protein>
    <submittedName>
        <fullName evidence="6">LysR family transcriptional regulator</fullName>
    </submittedName>
</protein>
<evidence type="ECO:0000256" key="4">
    <source>
        <dbReference type="ARBA" id="ARBA00023163"/>
    </source>
</evidence>
<dbReference type="InterPro" id="IPR036388">
    <property type="entry name" value="WH-like_DNA-bd_sf"/>
</dbReference>
<dbReference type="InterPro" id="IPR036390">
    <property type="entry name" value="WH_DNA-bd_sf"/>
</dbReference>
<comment type="caution">
    <text evidence="6">The sequence shown here is derived from an EMBL/GenBank/DDBJ whole genome shotgun (WGS) entry which is preliminary data.</text>
</comment>
<dbReference type="Proteomes" id="UP000564378">
    <property type="component" value="Unassembled WGS sequence"/>
</dbReference>
<evidence type="ECO:0000313" key="6">
    <source>
        <dbReference type="EMBL" id="MBC2776310.1"/>
    </source>
</evidence>
<dbReference type="InterPro" id="IPR058163">
    <property type="entry name" value="LysR-type_TF_proteobact-type"/>
</dbReference>
<keyword evidence="2" id="KW-0805">Transcription regulation</keyword>
<dbReference type="SUPFAM" id="SSF46785">
    <property type="entry name" value="Winged helix' DNA-binding domain"/>
    <property type="match status" value="1"/>
</dbReference>
<organism evidence="6 7">
    <name type="scientific">Parasphingopyxis marina</name>
    <dbReference type="NCBI Taxonomy" id="2761622"/>
    <lineage>
        <taxon>Bacteria</taxon>
        <taxon>Pseudomonadati</taxon>
        <taxon>Pseudomonadota</taxon>
        <taxon>Alphaproteobacteria</taxon>
        <taxon>Sphingomonadales</taxon>
        <taxon>Sphingomonadaceae</taxon>
        <taxon>Parasphingopyxis</taxon>
    </lineage>
</organism>
<dbReference type="PANTHER" id="PTHR30537">
    <property type="entry name" value="HTH-TYPE TRANSCRIPTIONAL REGULATOR"/>
    <property type="match status" value="1"/>
</dbReference>
<evidence type="ECO:0000256" key="2">
    <source>
        <dbReference type="ARBA" id="ARBA00023015"/>
    </source>
</evidence>
<evidence type="ECO:0000256" key="1">
    <source>
        <dbReference type="ARBA" id="ARBA00009437"/>
    </source>
</evidence>
<dbReference type="SUPFAM" id="SSF53850">
    <property type="entry name" value="Periplasmic binding protein-like II"/>
    <property type="match status" value="1"/>
</dbReference>
<sequence>MLDWNDLRYFLAVAETGSTRGAGQMLRVSQTTAARRIAALEEELGLALFEKRQTGYVLTPVGEALIARARGVGEAAADFADLAASQSREVSGTVRFTTGDIYAVTVLVPILGRLRDAFPGITIEVDTSGEVLDLAAGAADIALRTSKGPPEGAGLVGRRIADDPWTVYCSRSYAEAHGAPHSRAELLAHSFVGGGGTRVWPAYRDWLQHNNLEGRVSMHHSSATGMLSAVRAGLGLAVLPMFIAEGDPELVRCLPPRSDKDHGLWLLTHERLRHTPRVRAVIDFLAAELKRAALSIEAGQSEAAAS</sequence>
<dbReference type="PROSITE" id="PS50931">
    <property type="entry name" value="HTH_LYSR"/>
    <property type="match status" value="1"/>
</dbReference>
<dbReference type="GO" id="GO:0043565">
    <property type="term" value="F:sequence-specific DNA binding"/>
    <property type="evidence" value="ECO:0007669"/>
    <property type="project" value="TreeGrafter"/>
</dbReference>
<dbReference type="Gene3D" id="1.10.10.10">
    <property type="entry name" value="Winged helix-like DNA-binding domain superfamily/Winged helix DNA-binding domain"/>
    <property type="match status" value="1"/>
</dbReference>
<dbReference type="CDD" id="cd08422">
    <property type="entry name" value="PBP2_CrgA_like"/>
    <property type="match status" value="1"/>
</dbReference>
<accession>A0A842HWI7</accession>
<dbReference type="Pfam" id="PF00126">
    <property type="entry name" value="HTH_1"/>
    <property type="match status" value="1"/>
</dbReference>
<dbReference type="GO" id="GO:0006351">
    <property type="term" value="P:DNA-templated transcription"/>
    <property type="evidence" value="ECO:0007669"/>
    <property type="project" value="TreeGrafter"/>
</dbReference>
<gene>
    <name evidence="6" type="ORF">H6P80_01625</name>
</gene>
<keyword evidence="4" id="KW-0804">Transcription</keyword>
<dbReference type="InterPro" id="IPR000847">
    <property type="entry name" value="LysR_HTH_N"/>
</dbReference>
<dbReference type="AlphaFoldDB" id="A0A842HWI7"/>
<dbReference type="InterPro" id="IPR005119">
    <property type="entry name" value="LysR_subst-bd"/>
</dbReference>
<dbReference type="EMBL" id="JACJVJ010000001">
    <property type="protein sequence ID" value="MBC2776310.1"/>
    <property type="molecule type" value="Genomic_DNA"/>
</dbReference>
<comment type="similarity">
    <text evidence="1">Belongs to the LysR transcriptional regulatory family.</text>
</comment>
<keyword evidence="7" id="KW-1185">Reference proteome</keyword>
<evidence type="ECO:0000259" key="5">
    <source>
        <dbReference type="PROSITE" id="PS50931"/>
    </source>
</evidence>
<dbReference type="Pfam" id="PF03466">
    <property type="entry name" value="LysR_substrate"/>
    <property type="match status" value="1"/>
</dbReference>
<dbReference type="RefSeq" id="WP_185799603.1">
    <property type="nucleotide sequence ID" value="NZ_JACJVJ010000001.1"/>
</dbReference>